<dbReference type="InterPro" id="IPR050131">
    <property type="entry name" value="Peptidase_S8_subtilisin-like"/>
</dbReference>
<evidence type="ECO:0000256" key="4">
    <source>
        <dbReference type="ARBA" id="ARBA00022825"/>
    </source>
</evidence>
<dbReference type="PANTHER" id="PTHR43806">
    <property type="entry name" value="PEPTIDASE S8"/>
    <property type="match status" value="1"/>
</dbReference>
<dbReference type="EMBL" id="JAEQNB010000004">
    <property type="protein sequence ID" value="MBL0387693.1"/>
    <property type="molecule type" value="Genomic_DNA"/>
</dbReference>
<feature type="domain" description="D-glutamate N-acetyltransferase-like C-terminal" evidence="7">
    <location>
        <begin position="392"/>
        <end position="524"/>
    </location>
</feature>
<dbReference type="Gene3D" id="3.40.50.300">
    <property type="entry name" value="P-loop containing nucleotide triphosphate hydrolases"/>
    <property type="match status" value="1"/>
</dbReference>
<dbReference type="Pfam" id="PF07755">
    <property type="entry name" value="DUF1611"/>
    <property type="match status" value="1"/>
</dbReference>
<comment type="caution">
    <text evidence="8">The sequence shown here is derived from an EMBL/GenBank/DDBJ whole genome shotgun (WGS) entry which is preliminary data.</text>
</comment>
<evidence type="ECO:0000256" key="1">
    <source>
        <dbReference type="ARBA" id="ARBA00011073"/>
    </source>
</evidence>
<keyword evidence="9" id="KW-1185">Reference proteome</keyword>
<evidence type="ECO:0000313" key="8">
    <source>
        <dbReference type="EMBL" id="MBL0387693.1"/>
    </source>
</evidence>
<dbReference type="InterPro" id="IPR015500">
    <property type="entry name" value="Peptidase_S8_subtilisin-rel"/>
</dbReference>
<dbReference type="SUPFAM" id="SSF52540">
    <property type="entry name" value="P-loop containing nucleoside triphosphate hydrolases"/>
    <property type="match status" value="1"/>
</dbReference>
<dbReference type="Gene3D" id="3.40.50.200">
    <property type="entry name" value="Peptidase S8/S53 domain"/>
    <property type="match status" value="1"/>
</dbReference>
<dbReference type="Pfam" id="PF00082">
    <property type="entry name" value="Peptidase_S8"/>
    <property type="match status" value="1"/>
</dbReference>
<feature type="active site" description="Charge relay system" evidence="5">
    <location>
        <position position="201"/>
    </location>
</feature>
<proteinExistence type="inferred from homology"/>
<dbReference type="InterPro" id="IPR027417">
    <property type="entry name" value="P-loop_NTPase"/>
</dbReference>
<comment type="similarity">
    <text evidence="1 5">Belongs to the peptidase S8 family.</text>
</comment>
<dbReference type="RefSeq" id="WP_201635947.1">
    <property type="nucleotide sequence ID" value="NZ_JAEQNB010000004.1"/>
</dbReference>
<evidence type="ECO:0000256" key="3">
    <source>
        <dbReference type="ARBA" id="ARBA00022801"/>
    </source>
</evidence>
<feature type="active site" description="Charge relay system" evidence="5">
    <location>
        <position position="16"/>
    </location>
</feature>
<keyword evidence="3 5" id="KW-0378">Hydrolase</keyword>
<evidence type="ECO:0000259" key="6">
    <source>
        <dbReference type="Pfam" id="PF00082"/>
    </source>
</evidence>
<evidence type="ECO:0000313" key="9">
    <source>
        <dbReference type="Proteomes" id="UP000602284"/>
    </source>
</evidence>
<sequence>MWKENRGAGIRIAVVDSGVNVHHPDLAAHSFTGVSVVEAEDGYRVSEDIVDTLGHGTAVTGILKRLVPDAEIVAVKVFQEQLSANLEHLLYALQYVLDNIDCHILHLSLGVVQDSEIKRLRGLCEALTAKGVLIVSAFDNDGAVSYPAAFPEVIGVDASQICKGDHEFEFVEDSMVNLRAKGTSQRLAWVQPTYIFRGGASFAAAYASASVAKLREAGLTDREEILATLKPQSLKVFLGREVKTGARKFPMERAVIFPFNKEMHSVARFQDLLQFELPGVYDTKYSGQVGQPISKVLRQEVPDDLVIQNFDLLDWNGEWDTFILGHVELLSEKVGVEFVELVLNQCIEYRKNLYCYDGLSRYEELVQTARARGLHVFYPEVTTDEVPANRFGKLRKIGKPVLGIFGTSSQQGKFTLQLNLRRRFLRDGYGVGQLGTEPSALLYGFDEVYPMGYNSTVDVMAYQAVTVLNEMMWRIEDNDPDIILVGSQSGTVPYDTGNLRRFTYPAIDFLLGTQPDAFVLCCNVEDDIAYIRRAVQVLENLGTGKVIGLGVFPLRKQFIPWAGVKMNRGDDGELTQFKDTLQAELGLKAFLMNDDEELEMLYQQILEFYS</sequence>
<name>A0ABS1JBQ1_9BACL</name>
<reference evidence="8 9" key="1">
    <citation type="submission" date="2021-01" db="EMBL/GenBank/DDBJ databases">
        <title>Tumebacillus sp. strain ITR2 16S ribosomal RNA gene Genome sequencing and assembly.</title>
        <authorList>
            <person name="Kang M."/>
        </authorList>
    </citation>
    <scope>NUCLEOTIDE SEQUENCE [LARGE SCALE GENOMIC DNA]</scope>
    <source>
        <strain evidence="8 9">ITR2</strain>
    </source>
</reference>
<dbReference type="InterPro" id="IPR000209">
    <property type="entry name" value="Peptidase_S8/S53_dom"/>
</dbReference>
<evidence type="ECO:0000256" key="5">
    <source>
        <dbReference type="PROSITE-ProRule" id="PRU01240"/>
    </source>
</evidence>
<dbReference type="SUPFAM" id="SSF52743">
    <property type="entry name" value="Subtilisin-like"/>
    <property type="match status" value="1"/>
</dbReference>
<dbReference type="PANTHER" id="PTHR43806:SF11">
    <property type="entry name" value="CEREVISIN-RELATED"/>
    <property type="match status" value="1"/>
</dbReference>
<protein>
    <submittedName>
        <fullName evidence="8">S8 family serine peptidase</fullName>
    </submittedName>
</protein>
<keyword evidence="2 5" id="KW-0645">Protease</keyword>
<dbReference type="InterPro" id="IPR023827">
    <property type="entry name" value="Peptidase_S8_Asp-AS"/>
</dbReference>
<dbReference type="InterPro" id="IPR036852">
    <property type="entry name" value="Peptidase_S8/S53_dom_sf"/>
</dbReference>
<feature type="domain" description="Peptidase S8/S53" evidence="6">
    <location>
        <begin position="7"/>
        <end position="217"/>
    </location>
</feature>
<dbReference type="PROSITE" id="PS00136">
    <property type="entry name" value="SUBTILASE_ASP"/>
    <property type="match status" value="1"/>
</dbReference>
<dbReference type="InterPro" id="IPR035086">
    <property type="entry name" value="DgcN-like_C"/>
</dbReference>
<gene>
    <name evidence="8" type="ORF">JJB07_13715</name>
</gene>
<dbReference type="PRINTS" id="PR00723">
    <property type="entry name" value="SUBTILISIN"/>
</dbReference>
<organism evidence="8 9">
    <name type="scientific">Tumebacillus amylolyticus</name>
    <dbReference type="NCBI Taxonomy" id="2801339"/>
    <lineage>
        <taxon>Bacteria</taxon>
        <taxon>Bacillati</taxon>
        <taxon>Bacillota</taxon>
        <taxon>Bacilli</taxon>
        <taxon>Bacillales</taxon>
        <taxon>Alicyclobacillaceae</taxon>
        <taxon>Tumebacillus</taxon>
    </lineage>
</organism>
<evidence type="ECO:0000259" key="7">
    <source>
        <dbReference type="Pfam" id="PF07755"/>
    </source>
</evidence>
<keyword evidence="4 5" id="KW-0720">Serine protease</keyword>
<dbReference type="PROSITE" id="PS51892">
    <property type="entry name" value="SUBTILASE"/>
    <property type="match status" value="1"/>
</dbReference>
<dbReference type="Proteomes" id="UP000602284">
    <property type="component" value="Unassembled WGS sequence"/>
</dbReference>
<accession>A0ABS1JBQ1</accession>
<feature type="active site" description="Charge relay system" evidence="5">
    <location>
        <position position="55"/>
    </location>
</feature>
<evidence type="ECO:0000256" key="2">
    <source>
        <dbReference type="ARBA" id="ARBA00022670"/>
    </source>
</evidence>